<keyword evidence="4 6" id="KW-1133">Transmembrane helix</keyword>
<feature type="transmembrane region" description="Helical" evidence="6">
    <location>
        <begin position="55"/>
        <end position="75"/>
    </location>
</feature>
<feature type="domain" description="Major facilitator superfamily (MFS) profile" evidence="7">
    <location>
        <begin position="20"/>
        <end position="420"/>
    </location>
</feature>
<proteinExistence type="predicted"/>
<evidence type="ECO:0000256" key="4">
    <source>
        <dbReference type="ARBA" id="ARBA00022989"/>
    </source>
</evidence>
<feature type="transmembrane region" description="Helical" evidence="6">
    <location>
        <begin position="267"/>
        <end position="286"/>
    </location>
</feature>
<keyword evidence="9" id="KW-1185">Reference proteome</keyword>
<protein>
    <submittedName>
        <fullName evidence="8">MFS family permease</fullName>
    </submittedName>
</protein>
<keyword evidence="3 6" id="KW-0812">Transmembrane</keyword>
<dbReference type="InterPro" id="IPR036259">
    <property type="entry name" value="MFS_trans_sf"/>
</dbReference>
<dbReference type="PROSITE" id="PS50850">
    <property type="entry name" value="MFS"/>
    <property type="match status" value="1"/>
</dbReference>
<dbReference type="InterPro" id="IPR020846">
    <property type="entry name" value="MFS_dom"/>
</dbReference>
<feature type="transmembrane region" description="Helical" evidence="6">
    <location>
        <begin position="112"/>
        <end position="133"/>
    </location>
</feature>
<dbReference type="PANTHER" id="PTHR23505">
    <property type="entry name" value="SPINSTER"/>
    <property type="match status" value="1"/>
</dbReference>
<feature type="transmembrane region" description="Helical" evidence="6">
    <location>
        <begin position="396"/>
        <end position="416"/>
    </location>
</feature>
<dbReference type="GO" id="GO:0016020">
    <property type="term" value="C:membrane"/>
    <property type="evidence" value="ECO:0007669"/>
    <property type="project" value="UniProtKB-SubCell"/>
</dbReference>
<comment type="subcellular location">
    <subcellularLocation>
        <location evidence="1">Membrane</location>
        <topology evidence="1">Multi-pass membrane protein</topology>
    </subcellularLocation>
</comment>
<evidence type="ECO:0000259" key="7">
    <source>
        <dbReference type="PROSITE" id="PS50850"/>
    </source>
</evidence>
<feature type="transmembrane region" description="Helical" evidence="6">
    <location>
        <begin position="357"/>
        <end position="376"/>
    </location>
</feature>
<reference evidence="8 9" key="1">
    <citation type="submission" date="2020-08" db="EMBL/GenBank/DDBJ databases">
        <title>Genomic Encyclopedia of Type Strains, Phase IV (KMG-IV): sequencing the most valuable type-strain genomes for metagenomic binning, comparative biology and taxonomic classification.</title>
        <authorList>
            <person name="Goeker M."/>
        </authorList>
    </citation>
    <scope>NUCLEOTIDE SEQUENCE [LARGE SCALE GENOMIC DNA]</scope>
    <source>
        <strain evidence="8 9">DSM 17328</strain>
    </source>
</reference>
<dbReference type="PANTHER" id="PTHR23505:SF79">
    <property type="entry name" value="PROTEIN SPINSTER"/>
    <property type="match status" value="1"/>
</dbReference>
<gene>
    <name evidence="8" type="ORF">GGQ98_000673</name>
</gene>
<evidence type="ECO:0000313" key="9">
    <source>
        <dbReference type="Proteomes" id="UP000566324"/>
    </source>
</evidence>
<feature type="transmembrane region" description="Helical" evidence="6">
    <location>
        <begin position="145"/>
        <end position="167"/>
    </location>
</feature>
<dbReference type="AlphaFoldDB" id="A0A7W7AZ68"/>
<organism evidence="8 9">
    <name type="scientific">Sphingosinicella soli</name>
    <dbReference type="NCBI Taxonomy" id="333708"/>
    <lineage>
        <taxon>Bacteria</taxon>
        <taxon>Pseudomonadati</taxon>
        <taxon>Pseudomonadota</taxon>
        <taxon>Alphaproteobacteria</taxon>
        <taxon>Sphingomonadales</taxon>
        <taxon>Sphingosinicellaceae</taxon>
        <taxon>Sphingosinicella</taxon>
    </lineage>
</organism>
<feature type="transmembrane region" description="Helical" evidence="6">
    <location>
        <begin position="20"/>
        <end position="43"/>
    </location>
</feature>
<evidence type="ECO:0000256" key="6">
    <source>
        <dbReference type="SAM" id="Phobius"/>
    </source>
</evidence>
<sequence length="439" mass="46490">MTKPETETPAQHSTLYSYYVLFILVLIFILNWIDRMILSILLVPIQQDLGLSDTAMGVLSGFGFAVLYAVSTVVIARYSDRHNRRNLVAVAVTVWSAATSLCGMVTGFGQLLLGRAVVGVAEAGGGAPTYSIISDYFEPRRRALAMGIYSSGIYLGIMLSFLLGSFLAERYGWRVTFLMLGPPGIVLALILRFTVKEPVRGRFEPPSLRGQQPVGASLRFLWGQRAYLAAAGGLTITAVTQGAYAAWAPAMLIKTHGFTLTQVGLSLGLVLGIAGAVGTFSGGALSDWLSARNPRVRLYFPAVATLLTAPFFAAFCLADDPRVALGIYAVGTLISATHFGPAFGLTQNLALPAMRGFATALVMVATVLTGQGLGPVLTGVLSDALRGSVDGEPLRYALAIMAGFAALGAMMFAYGARHVADDFRRATGDDLCADARSPA</sequence>
<evidence type="ECO:0000256" key="2">
    <source>
        <dbReference type="ARBA" id="ARBA00022448"/>
    </source>
</evidence>
<keyword evidence="2" id="KW-0813">Transport</keyword>
<dbReference type="SUPFAM" id="SSF103473">
    <property type="entry name" value="MFS general substrate transporter"/>
    <property type="match status" value="1"/>
</dbReference>
<feature type="transmembrane region" description="Helical" evidence="6">
    <location>
        <begin position="298"/>
        <end position="317"/>
    </location>
</feature>
<accession>A0A7W7AZ68</accession>
<evidence type="ECO:0000256" key="3">
    <source>
        <dbReference type="ARBA" id="ARBA00022692"/>
    </source>
</evidence>
<feature type="transmembrane region" description="Helical" evidence="6">
    <location>
        <begin position="173"/>
        <end position="195"/>
    </location>
</feature>
<dbReference type="EMBL" id="JACHNZ010000005">
    <property type="protein sequence ID" value="MBB4631066.1"/>
    <property type="molecule type" value="Genomic_DNA"/>
</dbReference>
<name>A0A7W7AZ68_9SPHN</name>
<dbReference type="Pfam" id="PF07690">
    <property type="entry name" value="MFS_1"/>
    <property type="match status" value="1"/>
</dbReference>
<dbReference type="Proteomes" id="UP000566324">
    <property type="component" value="Unassembled WGS sequence"/>
</dbReference>
<feature type="transmembrane region" description="Helical" evidence="6">
    <location>
        <begin position="87"/>
        <end position="106"/>
    </location>
</feature>
<evidence type="ECO:0000313" key="8">
    <source>
        <dbReference type="EMBL" id="MBB4631066.1"/>
    </source>
</evidence>
<dbReference type="CDD" id="cd17328">
    <property type="entry name" value="MFS_spinster_like"/>
    <property type="match status" value="1"/>
</dbReference>
<evidence type="ECO:0000256" key="5">
    <source>
        <dbReference type="ARBA" id="ARBA00023136"/>
    </source>
</evidence>
<comment type="caution">
    <text evidence="8">The sequence shown here is derived from an EMBL/GenBank/DDBJ whole genome shotgun (WGS) entry which is preliminary data.</text>
</comment>
<dbReference type="RefSeq" id="WP_184065104.1">
    <property type="nucleotide sequence ID" value="NZ_JACHNZ010000005.1"/>
</dbReference>
<dbReference type="GO" id="GO:0022857">
    <property type="term" value="F:transmembrane transporter activity"/>
    <property type="evidence" value="ECO:0007669"/>
    <property type="project" value="InterPro"/>
</dbReference>
<keyword evidence="5 6" id="KW-0472">Membrane</keyword>
<feature type="transmembrane region" description="Helical" evidence="6">
    <location>
        <begin position="226"/>
        <end position="247"/>
    </location>
</feature>
<dbReference type="Gene3D" id="1.20.1250.20">
    <property type="entry name" value="MFS general substrate transporter like domains"/>
    <property type="match status" value="1"/>
</dbReference>
<dbReference type="InterPro" id="IPR011701">
    <property type="entry name" value="MFS"/>
</dbReference>
<feature type="transmembrane region" description="Helical" evidence="6">
    <location>
        <begin position="323"/>
        <end position="345"/>
    </location>
</feature>
<evidence type="ECO:0000256" key="1">
    <source>
        <dbReference type="ARBA" id="ARBA00004141"/>
    </source>
</evidence>
<dbReference type="InterPro" id="IPR044770">
    <property type="entry name" value="MFS_spinster-like"/>
</dbReference>